<dbReference type="InterPro" id="IPR003142">
    <property type="entry name" value="BPL_C"/>
</dbReference>
<keyword evidence="8" id="KW-1185">Reference proteome</keyword>
<evidence type="ECO:0000256" key="5">
    <source>
        <dbReference type="ARBA" id="ARBA00024227"/>
    </source>
</evidence>
<keyword evidence="2" id="KW-0547">Nucleotide-binding</keyword>
<evidence type="ECO:0000256" key="4">
    <source>
        <dbReference type="ARBA" id="ARBA00023267"/>
    </source>
</evidence>
<evidence type="ECO:0000259" key="6">
    <source>
        <dbReference type="PROSITE" id="PS51733"/>
    </source>
</evidence>
<gene>
    <name evidence="7" type="ORF">FB474_0666</name>
</gene>
<keyword evidence="1 7" id="KW-0436">Ligase</keyword>
<evidence type="ECO:0000313" key="8">
    <source>
        <dbReference type="Proteomes" id="UP000319514"/>
    </source>
</evidence>
<dbReference type="PROSITE" id="PS51733">
    <property type="entry name" value="BPL_LPL_CATALYTIC"/>
    <property type="match status" value="1"/>
</dbReference>
<keyword evidence="4" id="KW-0092">Biotin</keyword>
<sequence>MDVHALQEALLTPEGPWSALDVLETVDSTNLEALRDPRPWRVVLAEHQSAGRGRLTRQWEAPARASVAVSVVLPVGGSSDPGWLPLVTGMAMGRALADVAGVRPGLKWPNDLLLGDRKVCGVLCELTGNGTVVVAGAGANVDQGQHELPVPTATSLHLEGAQGIRREDVVIAFLGHLAALHGEWVLGGAALGRVRAAYRQECVTIGQEVDVHQPGGALLRGTATGVDDSGRLVLETGRGRVVHAAGDVVHVRRVTRAQPDRA</sequence>
<dbReference type="Gene3D" id="2.30.30.100">
    <property type="match status" value="1"/>
</dbReference>
<dbReference type="PANTHER" id="PTHR12835:SF5">
    <property type="entry name" value="BIOTIN--PROTEIN LIGASE"/>
    <property type="match status" value="1"/>
</dbReference>
<organism evidence="7 8">
    <name type="scientific">Oryzihumus leptocrescens</name>
    <dbReference type="NCBI Taxonomy" id="297536"/>
    <lineage>
        <taxon>Bacteria</taxon>
        <taxon>Bacillati</taxon>
        <taxon>Actinomycetota</taxon>
        <taxon>Actinomycetes</taxon>
        <taxon>Micrococcales</taxon>
        <taxon>Intrasporangiaceae</taxon>
        <taxon>Oryzihumus</taxon>
    </lineage>
</organism>
<dbReference type="NCBIfam" id="TIGR00121">
    <property type="entry name" value="birA_ligase"/>
    <property type="match status" value="1"/>
</dbReference>
<dbReference type="Gene3D" id="3.30.930.10">
    <property type="entry name" value="Bira Bifunctional Protein, Domain 2"/>
    <property type="match status" value="1"/>
</dbReference>
<dbReference type="SUPFAM" id="SSF55681">
    <property type="entry name" value="Class II aaRS and biotin synthetases"/>
    <property type="match status" value="1"/>
</dbReference>
<dbReference type="EMBL" id="VFOQ01000001">
    <property type="protein sequence ID" value="TQL59312.1"/>
    <property type="molecule type" value="Genomic_DNA"/>
</dbReference>
<evidence type="ECO:0000256" key="2">
    <source>
        <dbReference type="ARBA" id="ARBA00022741"/>
    </source>
</evidence>
<dbReference type="AlphaFoldDB" id="A0A542ZG53"/>
<dbReference type="InterPro" id="IPR008988">
    <property type="entry name" value="Transcriptional_repressor_C"/>
</dbReference>
<dbReference type="InterPro" id="IPR004408">
    <property type="entry name" value="Biotin_CoA_COase_ligase"/>
</dbReference>
<reference evidence="7 8" key="1">
    <citation type="submission" date="2019-06" db="EMBL/GenBank/DDBJ databases">
        <title>Sequencing the genomes of 1000 actinobacteria strains.</title>
        <authorList>
            <person name="Klenk H.-P."/>
        </authorList>
    </citation>
    <scope>NUCLEOTIDE SEQUENCE [LARGE SCALE GENOMIC DNA]</scope>
    <source>
        <strain evidence="7 8">DSM 18082</strain>
    </source>
</reference>
<evidence type="ECO:0000256" key="1">
    <source>
        <dbReference type="ARBA" id="ARBA00022598"/>
    </source>
</evidence>
<dbReference type="InterPro" id="IPR004143">
    <property type="entry name" value="BPL_LPL_catalytic"/>
</dbReference>
<dbReference type="Pfam" id="PF03099">
    <property type="entry name" value="BPL_LplA_LipB"/>
    <property type="match status" value="1"/>
</dbReference>
<feature type="domain" description="BPL/LPL catalytic" evidence="6">
    <location>
        <begin position="4"/>
        <end position="185"/>
    </location>
</feature>
<name>A0A542ZG53_9MICO</name>
<keyword evidence="3" id="KW-0067">ATP-binding</keyword>
<evidence type="ECO:0000256" key="3">
    <source>
        <dbReference type="ARBA" id="ARBA00022840"/>
    </source>
</evidence>
<dbReference type="Proteomes" id="UP000319514">
    <property type="component" value="Unassembled WGS sequence"/>
</dbReference>
<protein>
    <recommendedName>
        <fullName evidence="5">biotin--[biotin carboxyl-carrier protein] ligase</fullName>
        <ecNumber evidence="5">6.3.4.15</ecNumber>
    </recommendedName>
</protein>
<dbReference type="PANTHER" id="PTHR12835">
    <property type="entry name" value="BIOTIN PROTEIN LIGASE"/>
    <property type="match status" value="1"/>
</dbReference>
<dbReference type="GO" id="GO:0005737">
    <property type="term" value="C:cytoplasm"/>
    <property type="evidence" value="ECO:0007669"/>
    <property type="project" value="TreeGrafter"/>
</dbReference>
<dbReference type="SUPFAM" id="SSF50037">
    <property type="entry name" value="C-terminal domain of transcriptional repressors"/>
    <property type="match status" value="1"/>
</dbReference>
<proteinExistence type="predicted"/>
<accession>A0A542ZG53</accession>
<dbReference type="GO" id="GO:0005524">
    <property type="term" value="F:ATP binding"/>
    <property type="evidence" value="ECO:0007669"/>
    <property type="project" value="UniProtKB-KW"/>
</dbReference>
<dbReference type="GO" id="GO:0004077">
    <property type="term" value="F:biotin--[biotin carboxyl-carrier protein] ligase activity"/>
    <property type="evidence" value="ECO:0007669"/>
    <property type="project" value="UniProtKB-EC"/>
</dbReference>
<dbReference type="Pfam" id="PF02237">
    <property type="entry name" value="BPL_C"/>
    <property type="match status" value="1"/>
</dbReference>
<dbReference type="EC" id="6.3.4.15" evidence="5"/>
<evidence type="ECO:0000313" key="7">
    <source>
        <dbReference type="EMBL" id="TQL59312.1"/>
    </source>
</evidence>
<dbReference type="InterPro" id="IPR045864">
    <property type="entry name" value="aa-tRNA-synth_II/BPL/LPL"/>
</dbReference>
<comment type="caution">
    <text evidence="7">The sequence shown here is derived from an EMBL/GenBank/DDBJ whole genome shotgun (WGS) entry which is preliminary data.</text>
</comment>
<dbReference type="CDD" id="cd16442">
    <property type="entry name" value="BPL"/>
    <property type="match status" value="1"/>
</dbReference>